<gene>
    <name evidence="7" type="ORF">OHK93_003047</name>
</gene>
<keyword evidence="2" id="KW-0813">Transport</keyword>
<dbReference type="Proteomes" id="UP001161017">
    <property type="component" value="Unassembled WGS sequence"/>
</dbReference>
<feature type="compositionally biased region" description="Low complexity" evidence="5">
    <location>
        <begin position="589"/>
        <end position="602"/>
    </location>
</feature>
<feature type="compositionally biased region" description="Polar residues" evidence="5">
    <location>
        <begin position="508"/>
        <end position="529"/>
    </location>
</feature>
<dbReference type="GO" id="GO:0006887">
    <property type="term" value="P:exocytosis"/>
    <property type="evidence" value="ECO:0007669"/>
    <property type="project" value="UniProtKB-KW"/>
</dbReference>
<keyword evidence="8" id="KW-1185">Reference proteome</keyword>
<evidence type="ECO:0000256" key="3">
    <source>
        <dbReference type="ARBA" id="ARBA00022483"/>
    </source>
</evidence>
<dbReference type="EMBL" id="JAPUFD010000016">
    <property type="protein sequence ID" value="MDI1491836.1"/>
    <property type="molecule type" value="Genomic_DNA"/>
</dbReference>
<organism evidence="7 8">
    <name type="scientific">Ramalina farinacea</name>
    <dbReference type="NCBI Taxonomy" id="258253"/>
    <lineage>
        <taxon>Eukaryota</taxon>
        <taxon>Fungi</taxon>
        <taxon>Dikarya</taxon>
        <taxon>Ascomycota</taxon>
        <taxon>Pezizomycotina</taxon>
        <taxon>Lecanoromycetes</taxon>
        <taxon>OSLEUM clade</taxon>
        <taxon>Lecanoromycetidae</taxon>
        <taxon>Lecanorales</taxon>
        <taxon>Lecanorineae</taxon>
        <taxon>Ramalinaceae</taxon>
        <taxon>Ramalina</taxon>
    </lineage>
</organism>
<accession>A0AA43TUC0</accession>
<feature type="compositionally biased region" description="Basic and acidic residues" evidence="5">
    <location>
        <begin position="288"/>
        <end position="316"/>
    </location>
</feature>
<feature type="region of interest" description="Disordered" evidence="5">
    <location>
        <begin position="955"/>
        <end position="986"/>
    </location>
</feature>
<feature type="compositionally biased region" description="Pro residues" evidence="5">
    <location>
        <begin position="743"/>
        <end position="755"/>
    </location>
</feature>
<reference evidence="7" key="1">
    <citation type="journal article" date="2023" name="Genome Biol. Evol.">
        <title>First Whole Genome Sequence and Flow Cytometry Genome Size Data for the Lichen-Forming Fungus Ramalina farinacea (Ascomycota).</title>
        <authorList>
            <person name="Llewellyn T."/>
            <person name="Mian S."/>
            <person name="Hill R."/>
            <person name="Leitch I.J."/>
            <person name="Gaya E."/>
        </authorList>
    </citation>
    <scope>NUCLEOTIDE SEQUENCE</scope>
    <source>
        <strain evidence="7">LIQ254RAFAR</strain>
    </source>
</reference>
<feature type="compositionally biased region" description="Polar residues" evidence="5">
    <location>
        <begin position="410"/>
        <end position="452"/>
    </location>
</feature>
<feature type="region of interest" description="Disordered" evidence="5">
    <location>
        <begin position="109"/>
        <end position="128"/>
    </location>
</feature>
<evidence type="ECO:0000256" key="4">
    <source>
        <dbReference type="ARBA" id="ARBA00023054"/>
    </source>
</evidence>
<dbReference type="InterPro" id="IPR048628">
    <property type="entry name" value="Sec3_C"/>
</dbReference>
<evidence type="ECO:0000313" key="7">
    <source>
        <dbReference type="EMBL" id="MDI1491836.1"/>
    </source>
</evidence>
<feature type="domain" description="Exocyst complex component Sec3 PIP2-binding N-terminal" evidence="6">
    <location>
        <begin position="126"/>
        <end position="227"/>
    </location>
</feature>
<feature type="compositionally biased region" description="Low complexity" evidence="5">
    <location>
        <begin position="400"/>
        <end position="409"/>
    </location>
</feature>
<evidence type="ECO:0000256" key="5">
    <source>
        <dbReference type="SAM" id="MobiDB-lite"/>
    </source>
</evidence>
<comment type="similarity">
    <text evidence="1">Belongs to the SEC3 family.</text>
</comment>
<feature type="compositionally biased region" description="Basic and acidic residues" evidence="5">
    <location>
        <begin position="52"/>
        <end position="76"/>
    </location>
</feature>
<dbReference type="Gene3D" id="2.30.29.90">
    <property type="match status" value="1"/>
</dbReference>
<dbReference type="InterPro" id="IPR028258">
    <property type="entry name" value="Sec3-PIP2_bind"/>
</dbReference>
<dbReference type="Pfam" id="PF15277">
    <property type="entry name" value="Sec3-PIP2_bind"/>
    <property type="match status" value="1"/>
</dbReference>
<feature type="compositionally biased region" description="Polar residues" evidence="5">
    <location>
        <begin position="712"/>
        <end position="726"/>
    </location>
</feature>
<feature type="compositionally biased region" description="Pro residues" evidence="5">
    <location>
        <begin position="577"/>
        <end position="588"/>
    </location>
</feature>
<feature type="compositionally biased region" description="Basic and acidic residues" evidence="5">
    <location>
        <begin position="351"/>
        <end position="376"/>
    </location>
</feature>
<evidence type="ECO:0000256" key="2">
    <source>
        <dbReference type="ARBA" id="ARBA00022448"/>
    </source>
</evidence>
<evidence type="ECO:0000259" key="6">
    <source>
        <dbReference type="SMART" id="SM01313"/>
    </source>
</evidence>
<evidence type="ECO:0000313" key="8">
    <source>
        <dbReference type="Proteomes" id="UP001161017"/>
    </source>
</evidence>
<dbReference type="GO" id="GO:0006893">
    <property type="term" value="P:Golgi to plasma membrane transport"/>
    <property type="evidence" value="ECO:0007669"/>
    <property type="project" value="TreeGrafter"/>
</dbReference>
<feature type="compositionally biased region" description="Polar residues" evidence="5">
    <location>
        <begin position="964"/>
        <end position="984"/>
    </location>
</feature>
<keyword evidence="4" id="KW-0175">Coiled coil</keyword>
<evidence type="ECO:0000256" key="1">
    <source>
        <dbReference type="ARBA" id="ARBA00006518"/>
    </source>
</evidence>
<feature type="compositionally biased region" description="Low complexity" evidence="5">
    <location>
        <begin position="38"/>
        <end position="47"/>
    </location>
</feature>
<feature type="compositionally biased region" description="Low complexity" evidence="5">
    <location>
        <begin position="457"/>
        <end position="474"/>
    </location>
</feature>
<feature type="compositionally biased region" description="Basic and acidic residues" evidence="5">
    <location>
        <begin position="85"/>
        <end position="96"/>
    </location>
</feature>
<feature type="compositionally biased region" description="Pro residues" evidence="5">
    <location>
        <begin position="321"/>
        <end position="342"/>
    </location>
</feature>
<feature type="region of interest" description="Disordered" evidence="5">
    <location>
        <begin position="1"/>
        <end position="96"/>
    </location>
</feature>
<name>A0AA43TUC0_9LECA</name>
<feature type="region of interest" description="Disordered" evidence="5">
    <location>
        <begin position="1556"/>
        <end position="1578"/>
    </location>
</feature>
<comment type="caution">
    <text evidence="7">The sequence shown here is derived from an EMBL/GenBank/DDBJ whole genome shotgun (WGS) entry which is preliminary data.</text>
</comment>
<dbReference type="Pfam" id="PF09763">
    <property type="entry name" value="Sec3_CC"/>
    <property type="match status" value="1"/>
</dbReference>
<dbReference type="GO" id="GO:0005546">
    <property type="term" value="F:phosphatidylinositol-4,5-bisphosphate binding"/>
    <property type="evidence" value="ECO:0007669"/>
    <property type="project" value="TreeGrafter"/>
</dbReference>
<proteinExistence type="inferred from homology"/>
<keyword evidence="3" id="KW-0268">Exocytosis</keyword>
<feature type="compositionally biased region" description="Pro residues" evidence="5">
    <location>
        <begin position="603"/>
        <end position="613"/>
    </location>
</feature>
<dbReference type="CDD" id="cd13315">
    <property type="entry name" value="PH_Sec3"/>
    <property type="match status" value="1"/>
</dbReference>
<feature type="region of interest" description="Disordered" evidence="5">
    <location>
        <begin position="254"/>
        <end position="632"/>
    </location>
</feature>
<sequence>MNSNQPGQRFRGPPNEAPMRPGNDPRNGGYSNGPVPPSASSGGFSAATQMSRADKFEDEKKRIIESCFSKTEEDGTRTSLGKSTAGRDEERDTDRMAASESYITHIRIQEDEDFPSVPAPREQPASKKKPRVIIVAVRKSGRVRMHKGRENQNSTFSIGKSWHLDDLTRVESFTHSIPTNAEEQEFKHRADDCGFLVTIGKPYYWASSTGKEKDFFIFSLIKIFRKYTGGKLPELVGFSPQEIDTLSAPLNATGRPAARAQQPNGAPLPSQRAPSQGPPSQRAAPRSESGRPDHRSGGLPDSSRERRARPSQERDMQNQPQPSPQFPPQFPSQFPSQPPQPRPLHSTQQQPEHRVFHSAQSRERPLRPKVSSDRMHLPGAFPSSESVNTQNTPPLRNRRSGSPSSQRQGYSTASGSRAPSENRQYASNQYDSDHASVQPTPSGRSSSEQTRPNGLHAAPASSRFRAPSSQSQRSDSADERPRTSGKNDVPPALAIRSPKQRQLDPSRDYSTTSDHSNYATPMLQPSDSMQVEERDLSRQGRRSDRDYSAVQKTPFSDSRSTSEINPRRLPSQDAAPDPTPPTNVPPTQAPSKTQEPVTTPSTDFPPTPPPEPQSEPEVHRPGLGPMIKKKSNAEIASKFRKAAMAANAFKPRPGGAADKVKEEKSSSGDGITGVFQAPSLAKGLSQDDVRPSTPSIKADTRPSTPEVRQEIPTLNVTASPQKQAASPPQDLDKLHETTAPKSQPSPTPKKPPLPPQDERRKNRRSDHSAKYAKSLGINPSLLEGRTFDIEAVLNDFGWAADNSKTSFEDLEIGIRKELARVEAGSWLGAIENGDDRTAAVGEMMDKVMSECEELDCLLTLYNVELGVSSTPRDPERTLSEDVAYIEAQSQGLQVQTANQKLLHTELRNLLDTISISASQLKVLKDASLTKTRGIQEVEGTLSQLYTAMLTIDPKLRQNDGRPMSSDQVSLDRSSINGSGNSELSSMHAVREKRDGYRQESIDFVARLKQYMSVKFRECEAQTMDALDRSRDSTVANPTKLDDRLREGPRRDLWMYSPLMLFARQIAPGDWEEMMKLYESSAKKPYQDEFRDNMSAWKRITRKLVGDEQEVLFTAQEKEADSLIGRKMTVKRTKTVRADGSSRVSGSDKPRDGKVTAYEAFAAALTEEARIIFIEQNFVVDLFRVSSTNSQDFVDAIATDPTSRQADDLLTKKPFDPDRNMARKVLSVMEEIFTFWSPEVQNLVDWAVKQDALNAVGVLFAIESQVSEIEDTNQEYLSQAITKVHDRLVTQFKRFIEEQIRGIEDTKVKIKKRKGIIAFMKTFPNFSTAVENMLPPTRSLDHLPIRSMVNEAYHSINKAMFESLKFIAKESPTATNAIAGGGDPEDKEALNHHILLIENMNHYIEEVATRTNPALEEWNFRARAEMAEHLDSYISSIIRRPLGKLLDFVESTESARQTLVSTDPSASPSAIAQRPSHSRGVFKKVLGGYDGKEIRKGIEALRKRVEKHFGEAEGRENPQLSRDLVGKVLKEGEARYLAVLERVGRLIRDVYSGDEAGGGGGSGLEAGWTSEDVRGAFRR</sequence>
<dbReference type="GO" id="GO:0005886">
    <property type="term" value="C:plasma membrane"/>
    <property type="evidence" value="ECO:0007669"/>
    <property type="project" value="TreeGrafter"/>
</dbReference>
<protein>
    <recommendedName>
        <fullName evidence="6">Exocyst complex component Sec3 PIP2-binding N-terminal domain-containing protein</fullName>
    </recommendedName>
</protein>
<feature type="compositionally biased region" description="Polar residues" evidence="5">
    <location>
        <begin position="383"/>
        <end position="394"/>
    </location>
</feature>
<dbReference type="GO" id="GO:0000145">
    <property type="term" value="C:exocyst"/>
    <property type="evidence" value="ECO:0007669"/>
    <property type="project" value="InterPro"/>
</dbReference>
<dbReference type="SMART" id="SM01313">
    <property type="entry name" value="Sec3-PIP2_bind"/>
    <property type="match status" value="1"/>
</dbReference>
<feature type="compositionally biased region" description="Basic and acidic residues" evidence="5">
    <location>
        <begin position="531"/>
        <end position="547"/>
    </location>
</feature>
<dbReference type="Pfam" id="PF20654">
    <property type="entry name" value="Sec3_C-term"/>
    <property type="match status" value="1"/>
</dbReference>
<feature type="region of interest" description="Disordered" evidence="5">
    <location>
        <begin position="646"/>
        <end position="772"/>
    </location>
</feature>
<feature type="compositionally biased region" description="Basic and acidic residues" evidence="5">
    <location>
        <begin position="756"/>
        <end position="769"/>
    </location>
</feature>
<feature type="compositionally biased region" description="Polar residues" evidence="5">
    <location>
        <begin position="550"/>
        <end position="564"/>
    </location>
</feature>
<dbReference type="PANTHER" id="PTHR16092">
    <property type="entry name" value="SEC3/SYNTAXIN-RELATED"/>
    <property type="match status" value="1"/>
</dbReference>
<dbReference type="PANTHER" id="PTHR16092:SF14">
    <property type="entry name" value="EXOCYST COMPLEX COMPONENT 1 ISOFORM X1"/>
    <property type="match status" value="1"/>
</dbReference>
<dbReference type="InterPro" id="IPR019160">
    <property type="entry name" value="Sec3_CC"/>
</dbReference>